<evidence type="ECO:0000313" key="2">
    <source>
        <dbReference type="Proteomes" id="UP001054945"/>
    </source>
</evidence>
<protein>
    <submittedName>
        <fullName evidence="1">Uncharacterized protein</fullName>
    </submittedName>
</protein>
<dbReference type="Proteomes" id="UP001054945">
    <property type="component" value="Unassembled WGS sequence"/>
</dbReference>
<dbReference type="AlphaFoldDB" id="A0AAV4TWW5"/>
<dbReference type="EMBL" id="BPLR01012024">
    <property type="protein sequence ID" value="GIY50770.1"/>
    <property type="molecule type" value="Genomic_DNA"/>
</dbReference>
<keyword evidence="2" id="KW-1185">Reference proteome</keyword>
<comment type="caution">
    <text evidence="1">The sequence shown here is derived from an EMBL/GenBank/DDBJ whole genome shotgun (WGS) entry which is preliminary data.</text>
</comment>
<accession>A0AAV4TWW5</accession>
<organism evidence="1 2">
    <name type="scientific">Caerostris extrusa</name>
    <name type="common">Bark spider</name>
    <name type="synonym">Caerostris bankana</name>
    <dbReference type="NCBI Taxonomy" id="172846"/>
    <lineage>
        <taxon>Eukaryota</taxon>
        <taxon>Metazoa</taxon>
        <taxon>Ecdysozoa</taxon>
        <taxon>Arthropoda</taxon>
        <taxon>Chelicerata</taxon>
        <taxon>Arachnida</taxon>
        <taxon>Araneae</taxon>
        <taxon>Araneomorphae</taxon>
        <taxon>Entelegynae</taxon>
        <taxon>Araneoidea</taxon>
        <taxon>Araneidae</taxon>
        <taxon>Caerostris</taxon>
    </lineage>
</organism>
<gene>
    <name evidence="1" type="ORF">CEXT_608741</name>
</gene>
<evidence type="ECO:0000313" key="1">
    <source>
        <dbReference type="EMBL" id="GIY50770.1"/>
    </source>
</evidence>
<reference evidence="1 2" key="1">
    <citation type="submission" date="2021-06" db="EMBL/GenBank/DDBJ databases">
        <title>Caerostris extrusa draft genome.</title>
        <authorList>
            <person name="Kono N."/>
            <person name="Arakawa K."/>
        </authorList>
    </citation>
    <scope>NUCLEOTIDE SEQUENCE [LARGE SCALE GENOMIC DNA]</scope>
</reference>
<name>A0AAV4TWW5_CAEEX</name>
<feature type="non-terminal residue" evidence="1">
    <location>
        <position position="1"/>
    </location>
</feature>
<sequence>VVYNSGVYRKSKPAHYLLNKQKLQLQCNKTLQHSAFACIRHPSCILHLFHSLCRRRVDVDVAHASSRRGNVILVRNLWTCIATWALRRTSLTPYTLCVWEMGIAGK</sequence>
<proteinExistence type="predicted"/>